<dbReference type="KEGG" id="lpav:PLANPX_5144"/>
<dbReference type="EMBL" id="AP021861">
    <property type="protein sequence ID" value="BBO35532.1"/>
    <property type="molecule type" value="Genomic_DNA"/>
</dbReference>
<dbReference type="Proteomes" id="UP000326837">
    <property type="component" value="Chromosome"/>
</dbReference>
<dbReference type="AlphaFoldDB" id="A0A5K7XHL1"/>
<name>A0A5K7XHL1_9BACT</name>
<organism evidence="1 2">
    <name type="scientific">Lacipirellula parvula</name>
    <dbReference type="NCBI Taxonomy" id="2650471"/>
    <lineage>
        <taxon>Bacteria</taxon>
        <taxon>Pseudomonadati</taxon>
        <taxon>Planctomycetota</taxon>
        <taxon>Planctomycetia</taxon>
        <taxon>Pirellulales</taxon>
        <taxon>Lacipirellulaceae</taxon>
        <taxon>Lacipirellula</taxon>
    </lineage>
</organism>
<keyword evidence="2" id="KW-1185">Reference proteome</keyword>
<sequence>MANINGSAPSHRVWEFRSESATWIAWSSGYDPPQPAAGSAAAIAMADLKVCHELAPSSMLDRTAAIALARLLRAIRRGEGLEVLAGRAYAGAGPHPRACLGFRSIRAAAAATGLSRRQICRLCGFPGYSGRNGRKIGPDCQNGTP</sequence>
<reference evidence="2" key="1">
    <citation type="submission" date="2019-10" db="EMBL/GenBank/DDBJ databases">
        <title>Lacipirellula parvula gen. nov., sp. nov., representing a lineage of planctomycetes widespread in freshwater anoxic habitats, and description of the family Lacipirellulaceae.</title>
        <authorList>
            <person name="Dedysh S.N."/>
            <person name="Kulichevskaya I.S."/>
            <person name="Beletsky A.V."/>
            <person name="Rakitin A.L."/>
            <person name="Mardanov A.V."/>
            <person name="Ivanova A.A."/>
            <person name="Saltykova V.X."/>
            <person name="Rijpstra W.I.C."/>
            <person name="Sinninghe Damste J.S."/>
            <person name="Ravin N.V."/>
        </authorList>
    </citation>
    <scope>NUCLEOTIDE SEQUENCE [LARGE SCALE GENOMIC DNA]</scope>
    <source>
        <strain evidence="2">PX69</strain>
    </source>
</reference>
<evidence type="ECO:0000313" key="1">
    <source>
        <dbReference type="EMBL" id="BBO35532.1"/>
    </source>
</evidence>
<proteinExistence type="predicted"/>
<evidence type="ECO:0000313" key="2">
    <source>
        <dbReference type="Proteomes" id="UP000326837"/>
    </source>
</evidence>
<protein>
    <submittedName>
        <fullName evidence="1">Uncharacterized protein</fullName>
    </submittedName>
</protein>
<gene>
    <name evidence="1" type="ORF">PLANPX_5144</name>
</gene>
<accession>A0A5K7XHL1</accession>